<dbReference type="Proteomes" id="UP001465755">
    <property type="component" value="Unassembled WGS sequence"/>
</dbReference>
<comment type="similarity">
    <text evidence="1 7">Belongs to the peptidase S10 family.</text>
</comment>
<dbReference type="Pfam" id="PF00450">
    <property type="entry name" value="Peptidase_S10"/>
    <property type="match status" value="1"/>
</dbReference>
<dbReference type="PANTHER" id="PTHR11802">
    <property type="entry name" value="SERINE PROTEASE FAMILY S10 SERINE CARBOXYPEPTIDASE"/>
    <property type="match status" value="1"/>
</dbReference>
<keyword evidence="6" id="KW-0325">Glycoprotein</keyword>
<dbReference type="EC" id="3.4.16.-" evidence="7"/>
<comment type="caution">
    <text evidence="8">The sequence shown here is derived from an EMBL/GenBank/DDBJ whole genome shotgun (WGS) entry which is preliminary data.</text>
</comment>
<keyword evidence="5 7" id="KW-0378">Hydrolase</keyword>
<organism evidence="8 9">
    <name type="scientific">Symbiochloris irregularis</name>
    <dbReference type="NCBI Taxonomy" id="706552"/>
    <lineage>
        <taxon>Eukaryota</taxon>
        <taxon>Viridiplantae</taxon>
        <taxon>Chlorophyta</taxon>
        <taxon>core chlorophytes</taxon>
        <taxon>Trebouxiophyceae</taxon>
        <taxon>Trebouxiales</taxon>
        <taxon>Trebouxiaceae</taxon>
        <taxon>Symbiochloris</taxon>
    </lineage>
</organism>
<evidence type="ECO:0000256" key="2">
    <source>
        <dbReference type="ARBA" id="ARBA00022645"/>
    </source>
</evidence>
<dbReference type="Gene3D" id="3.40.50.1820">
    <property type="entry name" value="alpha/beta hydrolase"/>
    <property type="match status" value="1"/>
</dbReference>
<sequence>MANGLAAEQTAGYFRLNRTHEAYMFYFYFENRAADSEAPLVVWMTGGPGCSSELAVFYENGPYTITKDLSLKTNPYGWDQTANMIYVDQPIGTGFSYSEDERDRVFDERVVGLDMLDFLLEFLEARPQYQDRDFYVTGESYAGHYVPAVSHRIYSYNKNVAPEKQINLKGLAIGNGLTNPAIQYGAYADYALLNKIIGQATHSAIKSVYPVCKIGLELCNAAPGVPLLCSLALTFCQSTQFGGVMAVAGDMNVYDIRKPCVGALCYDFSRLDKYLAQPDVRDKLGVGDREWTECNFDVNADFLSDWPLNYDTSLIPLLESDIRVTIYAGVEDFICNWLGNKRWVDLLPWSGNAAWKLQPEQSWTLNDTVVGSARQLGNLNFIKINGAGHMVPMDQPAAALDMFTRFLRNETFPGSAAADASRLPLVTTKELDVQYRSVFAPLRRAMPSA</sequence>
<protein>
    <recommendedName>
        <fullName evidence="7">Carboxypeptidase</fullName>
        <ecNumber evidence="7">3.4.16.-</ecNumber>
    </recommendedName>
</protein>
<dbReference type="PROSITE" id="PS00131">
    <property type="entry name" value="CARBOXYPEPT_SER_SER"/>
    <property type="match status" value="1"/>
</dbReference>
<evidence type="ECO:0000256" key="6">
    <source>
        <dbReference type="ARBA" id="ARBA00023180"/>
    </source>
</evidence>
<dbReference type="Gene3D" id="1.10.287.410">
    <property type="match status" value="1"/>
</dbReference>
<evidence type="ECO:0000256" key="1">
    <source>
        <dbReference type="ARBA" id="ARBA00009431"/>
    </source>
</evidence>
<dbReference type="PANTHER" id="PTHR11802:SF113">
    <property type="entry name" value="SERINE CARBOXYPEPTIDASE CTSA-4.1"/>
    <property type="match status" value="1"/>
</dbReference>
<accession>A0AAW1PAE5</accession>
<keyword evidence="9" id="KW-1185">Reference proteome</keyword>
<dbReference type="SUPFAM" id="SSF53474">
    <property type="entry name" value="alpha/beta-Hydrolases"/>
    <property type="match status" value="1"/>
</dbReference>
<keyword evidence="3 7" id="KW-0645">Protease</keyword>
<evidence type="ECO:0000313" key="8">
    <source>
        <dbReference type="EMBL" id="KAK9806679.1"/>
    </source>
</evidence>
<dbReference type="InterPro" id="IPR001563">
    <property type="entry name" value="Peptidase_S10"/>
</dbReference>
<keyword evidence="2 7" id="KW-0121">Carboxypeptidase</keyword>
<evidence type="ECO:0000256" key="5">
    <source>
        <dbReference type="ARBA" id="ARBA00022801"/>
    </source>
</evidence>
<keyword evidence="4" id="KW-0732">Signal</keyword>
<dbReference type="InterPro" id="IPR018202">
    <property type="entry name" value="Ser_caboxypep_ser_AS"/>
</dbReference>
<gene>
    <name evidence="8" type="ORF">WJX73_007406</name>
</gene>
<dbReference type="GO" id="GO:0004185">
    <property type="term" value="F:serine-type carboxypeptidase activity"/>
    <property type="evidence" value="ECO:0007669"/>
    <property type="project" value="UniProtKB-UniRule"/>
</dbReference>
<evidence type="ECO:0000256" key="7">
    <source>
        <dbReference type="RuleBase" id="RU361156"/>
    </source>
</evidence>
<dbReference type="EMBL" id="JALJOQ010000035">
    <property type="protein sequence ID" value="KAK9806679.1"/>
    <property type="molecule type" value="Genomic_DNA"/>
</dbReference>
<dbReference type="PRINTS" id="PR00724">
    <property type="entry name" value="CRBOXYPTASEC"/>
</dbReference>
<reference evidence="8 9" key="1">
    <citation type="journal article" date="2024" name="Nat. Commun.">
        <title>Phylogenomics reveals the evolutionary origins of lichenization in chlorophyte algae.</title>
        <authorList>
            <person name="Puginier C."/>
            <person name="Libourel C."/>
            <person name="Otte J."/>
            <person name="Skaloud P."/>
            <person name="Haon M."/>
            <person name="Grisel S."/>
            <person name="Petersen M."/>
            <person name="Berrin J.G."/>
            <person name="Delaux P.M."/>
            <person name="Dal Grande F."/>
            <person name="Keller J."/>
        </authorList>
    </citation>
    <scope>NUCLEOTIDE SEQUENCE [LARGE SCALE GENOMIC DNA]</scope>
    <source>
        <strain evidence="8 9">SAG 2036</strain>
    </source>
</reference>
<evidence type="ECO:0000256" key="4">
    <source>
        <dbReference type="ARBA" id="ARBA00022729"/>
    </source>
</evidence>
<name>A0AAW1PAE5_9CHLO</name>
<dbReference type="PROSITE" id="PS00560">
    <property type="entry name" value="CARBOXYPEPT_SER_HIS"/>
    <property type="match status" value="1"/>
</dbReference>
<proteinExistence type="inferred from homology"/>
<evidence type="ECO:0000313" key="9">
    <source>
        <dbReference type="Proteomes" id="UP001465755"/>
    </source>
</evidence>
<dbReference type="InterPro" id="IPR033124">
    <property type="entry name" value="Ser_caboxypep_his_AS"/>
</dbReference>
<evidence type="ECO:0000256" key="3">
    <source>
        <dbReference type="ARBA" id="ARBA00022670"/>
    </source>
</evidence>
<dbReference type="GO" id="GO:0006508">
    <property type="term" value="P:proteolysis"/>
    <property type="evidence" value="ECO:0007669"/>
    <property type="project" value="UniProtKB-KW"/>
</dbReference>
<dbReference type="AlphaFoldDB" id="A0AAW1PAE5"/>
<dbReference type="InterPro" id="IPR029058">
    <property type="entry name" value="AB_hydrolase_fold"/>
</dbReference>